<sequence length="102" mass="11762">MSAEENKDQKPKLNITINYEGQPITVKVKANMQFKKIFEVAEQKFGKDQNTLRFHYEGERLLPEDTPASRGMEDGDMIDAHLQQVHLSLYPFVARSPSPGRW</sequence>
<reference evidence="1" key="2">
    <citation type="journal article" date="2022" name="New Phytol.">
        <title>Evolutionary transition to the ectomycorrhizal habit in the genomes of a hyperdiverse lineage of mushroom-forming fungi.</title>
        <authorList>
            <person name="Looney B."/>
            <person name="Miyauchi S."/>
            <person name="Morin E."/>
            <person name="Drula E."/>
            <person name="Courty P.E."/>
            <person name="Kohler A."/>
            <person name="Kuo A."/>
            <person name="LaButti K."/>
            <person name="Pangilinan J."/>
            <person name="Lipzen A."/>
            <person name="Riley R."/>
            <person name="Andreopoulos W."/>
            <person name="He G."/>
            <person name="Johnson J."/>
            <person name="Nolan M."/>
            <person name="Tritt A."/>
            <person name="Barry K.W."/>
            <person name="Grigoriev I.V."/>
            <person name="Nagy L.G."/>
            <person name="Hibbett D."/>
            <person name="Henrissat B."/>
            <person name="Matheny P.B."/>
            <person name="Labbe J."/>
            <person name="Martin F.M."/>
        </authorList>
    </citation>
    <scope>NUCLEOTIDE SEQUENCE</scope>
    <source>
        <strain evidence="1">EC-137</strain>
    </source>
</reference>
<dbReference type="EMBL" id="MU273705">
    <property type="protein sequence ID" value="KAI0029016.1"/>
    <property type="molecule type" value="Genomic_DNA"/>
</dbReference>
<gene>
    <name evidence="1" type="ORF">K488DRAFT_57304</name>
</gene>
<evidence type="ECO:0000313" key="2">
    <source>
        <dbReference type="Proteomes" id="UP000814128"/>
    </source>
</evidence>
<name>A0ACB8QCL0_9AGAM</name>
<dbReference type="Proteomes" id="UP000814128">
    <property type="component" value="Unassembled WGS sequence"/>
</dbReference>
<organism evidence="1 2">
    <name type="scientific">Vararia minispora EC-137</name>
    <dbReference type="NCBI Taxonomy" id="1314806"/>
    <lineage>
        <taxon>Eukaryota</taxon>
        <taxon>Fungi</taxon>
        <taxon>Dikarya</taxon>
        <taxon>Basidiomycota</taxon>
        <taxon>Agaricomycotina</taxon>
        <taxon>Agaricomycetes</taxon>
        <taxon>Russulales</taxon>
        <taxon>Lachnocladiaceae</taxon>
        <taxon>Vararia</taxon>
    </lineage>
</organism>
<reference evidence="1" key="1">
    <citation type="submission" date="2021-02" db="EMBL/GenBank/DDBJ databases">
        <authorList>
            <consortium name="DOE Joint Genome Institute"/>
            <person name="Ahrendt S."/>
            <person name="Looney B.P."/>
            <person name="Miyauchi S."/>
            <person name="Morin E."/>
            <person name="Drula E."/>
            <person name="Courty P.E."/>
            <person name="Chicoki N."/>
            <person name="Fauchery L."/>
            <person name="Kohler A."/>
            <person name="Kuo A."/>
            <person name="Labutti K."/>
            <person name="Pangilinan J."/>
            <person name="Lipzen A."/>
            <person name="Riley R."/>
            <person name="Andreopoulos W."/>
            <person name="He G."/>
            <person name="Johnson J."/>
            <person name="Barry K.W."/>
            <person name="Grigoriev I.V."/>
            <person name="Nagy L."/>
            <person name="Hibbett D."/>
            <person name="Henrissat B."/>
            <person name="Matheny P.B."/>
            <person name="Labbe J."/>
            <person name="Martin F."/>
        </authorList>
    </citation>
    <scope>NUCLEOTIDE SEQUENCE</scope>
    <source>
        <strain evidence="1">EC-137</strain>
    </source>
</reference>
<proteinExistence type="predicted"/>
<accession>A0ACB8QCL0</accession>
<protein>
    <submittedName>
        <fullName evidence="1">Uncharacterized protein</fullName>
    </submittedName>
</protein>
<keyword evidence="2" id="KW-1185">Reference proteome</keyword>
<evidence type="ECO:0000313" key="1">
    <source>
        <dbReference type="EMBL" id="KAI0029016.1"/>
    </source>
</evidence>
<comment type="caution">
    <text evidence="1">The sequence shown here is derived from an EMBL/GenBank/DDBJ whole genome shotgun (WGS) entry which is preliminary data.</text>
</comment>